<dbReference type="Gene3D" id="1.20.920.30">
    <property type="match status" value="1"/>
</dbReference>
<keyword evidence="6" id="KW-0677">Repeat</keyword>
<dbReference type="FunFam" id="1.20.140.100:FF:000006">
    <property type="entry name" value="dynein heavy chain 2, axonemal"/>
    <property type="match status" value="1"/>
</dbReference>
<sequence length="4476" mass="505650">MLPPLQEFLSLLNTVIVPLLRDGDFIDSVKDFHHQSLERFLAVLTELVHGMNNQTVLYVPEIEPPAATDGDSLTEYRHRCENLVIHWTSQIKKLVNEQDTTSTTDNARVDAVKFDEDGYPVFPALPGPAEEIQFWTSRAKDLSSVANQLTDEEVQRICDSLKKTSSSYLKAFNDLAQTISSRANEAAKNREALQLVDDLTKDLDLATPNQIPDRIPGILKGVASIFKNALYYNQGSCERIAGLFRRFSNQIIMICARNISLSDIFDGDVELAITALRQSIRCGAVWREEFAKVSAELSSEDRFKDSWSISPDSSDATSSSVFAPLDAFVQRCRDLLELCEGCIQFSRADVTARILKARRVRREQGVHFEIEDEASSVEKDRVVRFGGARGSEIRRALSDIERKYIKHLDRIKHLEYHLLDVKRTGWHEDFASFKQDVKDVEVMFQNIIKTAFESATSTRTAVELLDTFSHLARRGGIIRTVEKKVTETFVNFFRGCEDVRTTFENGKRNPPLHLRPSQPQYAGTAAWCRQLTAKLNTDWGYIEKYVPEEDKRSREQADAVETYRQISQTVSEYVKTLYSEWVGSLDGKGWNSLDRHLICTSRTSPGLLEVNFDPNLHRASQEAAYWSRIGFEVPYFLKTIAEQAELNKALRERVVSVVREYNRVVQALAEDEAPLFAEIIADMTRAVREGITELVWSNSEDVPPFVAKATAECKATMARVQSFHEARAKIAQQCAVIADYPLLQIEKKTTYSVEDFLKLQESAVKRATEAIGTAHGAIVDALQQVYPLFRRSGDVQQAWASFVKEVDTKIQDAVVSTTRNAAEELSKAIVGDPADSTEGQEPQVSPLLHISIILGERRDAVRGTTVREVTPVPTLKTVQSTLENISRMVTGVTLALSRLGAALTRKEEEATTRYEEEQKAARAAVLERMARQGVTPSAADQTVEPLSGEVKPDYHIEQTPDYSTVVRNDSHVQNVMQAILAGTQAVEPKLLAHIRHFNARNVHDPESGYSGLWTQPIDKFIERIERQRDSYGLVHFQADINRDRGLEQSINAEDTFADIRFIHVDNGPLKRRMLELAIERQTRLLRYLATIARRELGDVMSHYSNRAKQLSKVPQSIPELSAMLKLVAQVANEDPSVRFGPLQEKYDLLAHYQAAVPTAEVEQLEGLEATHAQYKKLLEDSQEMLRREKASFKEATLSENKALAENVKAFREKLSREGPKDRELNADTALARVATFKAELDSLETKQGDIGKALQVFDVEPPVLRDMASSTKDIELLNNIWAAVSDWRKEWAHFEELPFTQIDPETLDETARLFQKRLFSLKAGKTWPTWIGLKEDLDKFRAVIEPVRCLKNPGLRDRHWQQLSEELGQPVDPADPKLTMGKLLELGVGVHSEAIELLSSSASQELSIEQGLADIRAVWGTLTLEIAPYKTKELFILKGSDDLYQVLEDHMVTLGAMKESRFIAAFETEVDHWESQLSTVAEVVEEVLAVQRAWMYLENIFVGSEDIRRQLPAETQQFDQVNRMWKRTLGAMNKDPRAIPATHADGLLDRLVSMEKDLDSIQKSLDQYLETKRKAFPRFYFLSNDDLLEILGQARNPLAVQAHLRKAFDGIKSLELVQPQTGRQRALEAHGMVSVEGEKVPFISPVICEGAVESWLKNVELAMQATLKKILVQCRAALVPLKRERWVTSWPSQLTLTVGLIHWTTEVHKAFNGDARKGLRSLKKKQLMLLHKLTQVVRGELTPLDRARFTAIITVEVHSRDVIEKLIKKQVSSERSFDWSSQLRFYLDGDKEQCIIQQTNTTQLYAYEFIGASGRLVITPLTDRCYMTLTTAMHLKRGGSPQGPAGTGKTETVKDLAKALAKMCVVFNCSEGLDYKSLGRMFSGLAQTGGWGCFDEFNRIDIEVLSVVAQQILSILNALSENLTRFVFEGQEIPLNSGCGIFITMNPGYAGRTELPDNLKSLFRPVSMMVPDFALIAEIILFSIGFSSAKLLSKKLITLYDLAKLQLSKQCHYDFGLRAIKAVLTSAGHVKRSEPSLSEEQIMLRVLRDSNLPKFVSEDVPLFTALISDLFPSTEAVIVDYGDLEKYTRAVLEEWHLQPTKAILQKVFQLYETKNARHGVMIIGNTGAGKSTVWRTLAEVLTRLKNDGVVGHNFELVHTSVINAKALTQGELFGETNFNTGEWKDGVMSSILRDASADEKPDQKWIVADCPIDTLWIESMNTVLDDSKILTLINGERISFPSQVSFLFEARDLAVASPATVSRCGMIYMDRTDLGYKPVVKSWLDQKTNKEEQAALVRLFDKFLPPVLELVNSECEQIVEVDELSTVKSLMDLYDILGTPENGLDPADADMFGRMVELWFVFSLVWSIGGVLNDSSRRKFDLVVRDLEGQFPAKDTVFEYFVDPRRKVWAPWDDKVPGQWRPPAHIPVHKVIVPTVDTARSQYLLSALVRAQRNVMLAGATGTGKTAFILDGLFPTLPEKMATVFMNFSVQTNSNKTQELIESRLEKKTKGTLGPPGNRRLVAFTDDFNMPKKDEFGSMPPLELLRQLIEYGGWYDRGKQAFTAIRDVQLLAGMAPPGGGRQQISERLMSRFNVLALVFPSESQIKRIFGTLLGHHFADFDEEIRTLTDTLTRATLEIYQTVTIELLPTPIKSHYIFNLRDLAKVFYGMMQINKSSCDSKDVIHRLWTHELYRVFGDRLCTVEDKKWFDELLNSRLGSTFSITLGSISNKGRPPLFTDFMSDDPEERVYEEITDRTKLKAFVEEALDEYNASTRGAQLNLVLFQDALDHICRINRVLQQPQGNVLLIGVGGSGRQSVARVAAHLAGMEVFQIEIKKNYRTTEFHEDLKGLFRSAGIDGKDIAFIMTDAQVVEESFLEDVNNILSCGEVPNLFTNEEVREIRDSLRDEAKKTGVADTDDAVYQYFINRAREHLHVVFCMSPVGEPFRRRLRTFPALVSNVTIDWFSEWPADALLEVGTRFMQDVSLTESVKEAIVKVFVTIQSSVLEISARMMEERRRKNYVTPTNYLELVSGYKEMLDMKRKEIGSQHKKLQGGVHKLVETRETVERMSVELAEKKVLVAKAQKECEELLVVIVQERRVADERNKHVAAESQKLAVEEAELQAVADDAQADLDKAIPALEAAEEALKSLNKKDIAEIKAFARPPPLVEKVLAAVMILRKSEPTWAESKKQISDPNFLSELINYPKDSISDGMIKKLSKYIADKEFQPDVVGKVSFASKSLCQWVLAMQTYARIAKVVAPKKAAVAAASDALDSKKKALKKAQAELEEIQAKLAELKTKYDTSVGEKERLRAENEQLEIKLDRAGKLVEGLAGEKTRWEKSIVKLEEQLVNLPGDCVLATAFLSYCGPFSGEYREDLVKRSWVPEIKRLEIPVSDDFSLVSFLASPSDVRNWQIQGLPSDDFSTENGLLITTGRRWPLMIDPQRQANRFIKNLYRDTNLKVVDLKSETFLRDIVNSVKMGTPTLLQDVGEELDPALDPLLNKNVKKEGGRTIIKIGDEDVDFNPNFKFFITTRIENPAYSPEISTKVTLVNFTIREEGLKNQLLGLVVQKERPDLEEQKNSIVVSMAAMTKRVEELEDVILGLLSSASGSLLDDEQLVNALQSSKATSAEIQEQMLVSEKTEKKIDKARQAYEPAARRAAQLFFVLNDIGQVDTMYQFALDAYIKLYAISLQNSPRADDVEQRIENLNSFHTYATYRFACRGLFERHKLLLAFQMCVKILQGYGKIDQEDYQFFLRGGVVLDKEDQPPNPAPEWLPNSVWDNLTELDKLESFKNILPHVEQHLDQWKKYYTANSPETTPLPGDWDSRSDELKRMVILRCLRPDRVLFAVRSFIVNNLGQQFTEPPPFDLQATYNDSTPTTPLVFILSAGVDPMALLKQFAATRNMTDKLFTVSLGQGQAPIAKRLIEEGARDGNWVLLSNCHLSISWLPALEKIIEDLATKEDLHKGFRLWLSSDPHPKFPIGILQAAVKMTTEAPSGLRANILRLYTNMGTDALDRCKADPSKDAAYRKLLFSLCYFHSLLIERKKFRSLGFAVMYDFNDSDFDICANLLGLYINEYTEIPWSAVKYLTAEANYGGRVTDDWDRKLLNVYMDQLYNDDVIEQQNYRLSSLTTYFVPEPGNLKTYKEYIQTLPSVDHPEAFGQHPNADIASQIEETNMLLSTIVSLQPRLAQKGARSRESIIQSMCVDLLEKIPEDLVVRQQDIDNATELTQPLVTVLRQEVDRYNSLLRVMRVHLKDVQLGLAGLVAMSAELENVATCMFENRVPDPWGSTFNSKLSLAPWVIDLINRVAQLEEWSNNGPPPVTWVGGLTFPTAFFTALLQQASRKLHVGIDTLAWQFTVTKTVEWQREIKRSPDIGEGAYISGLYLEGAAWDIDRGVIRESQPMELTCPLPVVHFRPVEARKKKVESVHETPCYYYPIRTGSRERPSYMLTVDLTTEKPTEHWTKRGVALLMNLG</sequence>
<dbReference type="InterPro" id="IPR041466">
    <property type="entry name" value="Dynein_AAA5_ext"/>
</dbReference>
<evidence type="ECO:0000256" key="19">
    <source>
        <dbReference type="SAM" id="Coils"/>
    </source>
</evidence>
<keyword evidence="9" id="KW-0282">Flagellum</keyword>
<dbReference type="FunFam" id="1.20.920.30:FF:000005">
    <property type="entry name" value="Dynein, axonemal, heavy chain 2"/>
    <property type="match status" value="1"/>
</dbReference>
<dbReference type="InterPro" id="IPR042228">
    <property type="entry name" value="Dynein_linker_3"/>
</dbReference>
<evidence type="ECO:0000256" key="14">
    <source>
        <dbReference type="ARBA" id="ARBA00023212"/>
    </source>
</evidence>
<evidence type="ECO:0000256" key="15">
    <source>
        <dbReference type="ARBA" id="ARBA00023273"/>
    </source>
</evidence>
<dbReference type="PANTHER" id="PTHR22878">
    <property type="entry name" value="DYNEIN HEAVY CHAIN 6, AXONEMAL-LIKE-RELATED"/>
    <property type="match status" value="1"/>
</dbReference>
<dbReference type="FunFam" id="3.40.50.300:FF:002141">
    <property type="entry name" value="Dynein heavy chain"/>
    <property type="match status" value="1"/>
</dbReference>
<dbReference type="InterPro" id="IPR041658">
    <property type="entry name" value="AAA_lid_11"/>
</dbReference>
<dbReference type="Pfam" id="PF12781">
    <property type="entry name" value="AAA_9"/>
    <property type="match status" value="1"/>
</dbReference>
<dbReference type="FunFam" id="3.20.180.20:FF:000003">
    <property type="entry name" value="Dynein heavy chain 12, axonemal"/>
    <property type="match status" value="1"/>
</dbReference>
<feature type="coiled-coil region" evidence="19">
    <location>
        <begin position="1164"/>
        <end position="1246"/>
    </location>
</feature>
<keyword evidence="11 19" id="KW-0175">Coiled coil</keyword>
<dbReference type="Gene3D" id="3.40.50.300">
    <property type="entry name" value="P-loop containing nucleotide triphosphate hydrolases"/>
    <property type="match status" value="5"/>
</dbReference>
<dbReference type="GO" id="GO:0005858">
    <property type="term" value="C:axonemal dynein complex"/>
    <property type="evidence" value="ECO:0007669"/>
    <property type="project" value="UniProtKB-ARBA"/>
</dbReference>
<gene>
    <name evidence="21" type="ORF">J8273_1193</name>
</gene>
<accession>A0A8J6B7J8</accession>
<dbReference type="GO" id="GO:0031514">
    <property type="term" value="C:motile cilium"/>
    <property type="evidence" value="ECO:0007669"/>
    <property type="project" value="UniProtKB-SubCell"/>
</dbReference>
<dbReference type="Pfam" id="PF03028">
    <property type="entry name" value="Dynein_heavy"/>
    <property type="match status" value="1"/>
</dbReference>
<dbReference type="InterPro" id="IPR042222">
    <property type="entry name" value="Dynein_2_N"/>
</dbReference>
<evidence type="ECO:0000256" key="8">
    <source>
        <dbReference type="ARBA" id="ARBA00022840"/>
    </source>
</evidence>
<evidence type="ECO:0000256" key="3">
    <source>
        <dbReference type="ARBA" id="ARBA00008887"/>
    </source>
</evidence>
<reference evidence="21" key="1">
    <citation type="submission" date="2021-05" db="EMBL/GenBank/DDBJ databases">
        <title>A free-living protist that lacks canonical eukaryotic 1 DNA replication and segregation systems.</title>
        <authorList>
            <person name="Salas-Leiva D.E."/>
            <person name="Tromer E.C."/>
            <person name="Curtis B.A."/>
            <person name="Jerlstrom-Hultqvist J."/>
            <person name="Kolisko M."/>
            <person name="Yi Z."/>
            <person name="Salas-Leiva J.S."/>
            <person name="Gallot-Lavallee L."/>
            <person name="Kops G.J.P.L."/>
            <person name="Archibald J.M."/>
            <person name="Simpson A.G.B."/>
            <person name="Roger A.J."/>
        </authorList>
    </citation>
    <scope>NUCLEOTIDE SEQUENCE</scope>
    <source>
        <strain evidence="21">BICM</strain>
    </source>
</reference>
<dbReference type="Gene3D" id="3.10.490.20">
    <property type="match status" value="1"/>
</dbReference>
<evidence type="ECO:0000256" key="18">
    <source>
        <dbReference type="ARBA" id="ARBA00077719"/>
    </source>
</evidence>
<dbReference type="InterPro" id="IPR035699">
    <property type="entry name" value="AAA_6"/>
</dbReference>
<comment type="caution">
    <text evidence="21">The sequence shown here is derived from an EMBL/GenBank/DDBJ whole genome shotgun (WGS) entry which is preliminary data.</text>
</comment>
<dbReference type="InterPro" id="IPR041228">
    <property type="entry name" value="Dynein_C"/>
</dbReference>
<dbReference type="GO" id="GO:0051959">
    <property type="term" value="F:dynein light intermediate chain binding"/>
    <property type="evidence" value="ECO:0007669"/>
    <property type="project" value="InterPro"/>
</dbReference>
<dbReference type="SMART" id="SM00382">
    <property type="entry name" value="AAA"/>
    <property type="match status" value="3"/>
</dbReference>
<proteinExistence type="inferred from homology"/>
<dbReference type="InterPro" id="IPR035706">
    <property type="entry name" value="AAA_9"/>
</dbReference>
<dbReference type="InterPro" id="IPR004273">
    <property type="entry name" value="Dynein_heavy_D6_P-loop"/>
</dbReference>
<dbReference type="SUPFAM" id="SSF52540">
    <property type="entry name" value="P-loop containing nucleoside triphosphate hydrolases"/>
    <property type="match status" value="4"/>
</dbReference>
<evidence type="ECO:0000313" key="22">
    <source>
        <dbReference type="Proteomes" id="UP000717585"/>
    </source>
</evidence>
<protein>
    <recommendedName>
        <fullName evidence="18">Dynein-1, subspecies f</fullName>
    </recommendedName>
</protein>
<dbReference type="Gene3D" id="1.20.140.100">
    <property type="entry name" value="Dynein heavy chain, N-terminal domain 2"/>
    <property type="match status" value="1"/>
</dbReference>
<keyword evidence="5" id="KW-0493">Microtubule</keyword>
<dbReference type="Gene3D" id="1.10.8.720">
    <property type="entry name" value="Region D6 of dynein motor"/>
    <property type="match status" value="1"/>
</dbReference>
<organism evidence="21 22">
    <name type="scientific">Carpediemonas membranifera</name>
    <dbReference type="NCBI Taxonomy" id="201153"/>
    <lineage>
        <taxon>Eukaryota</taxon>
        <taxon>Metamonada</taxon>
        <taxon>Carpediemonas-like organisms</taxon>
        <taxon>Carpediemonas</taxon>
    </lineage>
</organism>
<dbReference type="GO" id="GO:0060294">
    <property type="term" value="P:cilium movement involved in cell motility"/>
    <property type="evidence" value="ECO:0007669"/>
    <property type="project" value="UniProtKB-ARBA"/>
</dbReference>
<dbReference type="EMBL" id="JAHDYR010000003">
    <property type="protein sequence ID" value="KAG9397278.1"/>
    <property type="molecule type" value="Genomic_DNA"/>
</dbReference>
<dbReference type="Pfam" id="PF18199">
    <property type="entry name" value="Dynein_C"/>
    <property type="match status" value="1"/>
</dbReference>
<dbReference type="FunFam" id="1.10.8.1220:FF:000001">
    <property type="entry name" value="Dynein axonemal heavy chain 5"/>
    <property type="match status" value="1"/>
</dbReference>
<keyword evidence="8" id="KW-0067">ATP-binding</keyword>
<evidence type="ECO:0000256" key="1">
    <source>
        <dbReference type="ARBA" id="ARBA00004230"/>
    </source>
</evidence>
<dbReference type="FunFam" id="3.40.50.300:FF:000153">
    <property type="entry name" value="Dynein axonemal heavy chain 1"/>
    <property type="match status" value="1"/>
</dbReference>
<dbReference type="FunFam" id="1.20.58.1120:FF:000001">
    <property type="entry name" value="dynein heavy chain 2, axonemal"/>
    <property type="match status" value="1"/>
</dbReference>
<dbReference type="FunFam" id="1.10.287.2620:FF:000002">
    <property type="entry name" value="Dynein heavy chain 2, axonemal"/>
    <property type="match status" value="1"/>
</dbReference>
<name>A0A8J6B7J8_9EUKA</name>
<comment type="similarity">
    <text evidence="3">Belongs to the dynein heavy chain family.</text>
</comment>
<comment type="subunit">
    <text evidence="17">The I1 inner arm complex (also known as the f dynein complex) is a two-headed isoform composed of two heavy chains (1-alpha and 1-beta), three intermediate chains and three light chains. I1 occupies a specific position proximal to the first radial spoke and repeats every 96 nm along the length of the axoneme.</text>
</comment>
<dbReference type="Pfam" id="PF12774">
    <property type="entry name" value="AAA_6"/>
    <property type="match status" value="1"/>
</dbReference>
<comment type="subcellular location">
    <subcellularLocation>
        <location evidence="1">Cell projection</location>
        <location evidence="1">Cilium</location>
        <location evidence="1">Flagellum</location>
    </subcellularLocation>
    <subcellularLocation>
        <location evidence="2">Cytoplasm</location>
        <location evidence="2">Cytoskeleton</location>
        <location evidence="2">Cilium axoneme</location>
    </subcellularLocation>
</comment>
<keyword evidence="7" id="KW-0547">Nucleotide-binding</keyword>
<evidence type="ECO:0000256" key="10">
    <source>
        <dbReference type="ARBA" id="ARBA00023017"/>
    </source>
</evidence>
<dbReference type="FunFam" id="1.10.8.710:FF:000001">
    <property type="entry name" value="Dynein axonemal heavy chain 2"/>
    <property type="match status" value="1"/>
</dbReference>
<evidence type="ECO:0000256" key="2">
    <source>
        <dbReference type="ARBA" id="ARBA00004430"/>
    </source>
</evidence>
<dbReference type="Gene3D" id="1.10.8.710">
    <property type="match status" value="1"/>
</dbReference>
<dbReference type="Gene3D" id="1.10.287.2620">
    <property type="match status" value="1"/>
</dbReference>
<dbReference type="Pfam" id="PF12775">
    <property type="entry name" value="AAA_7"/>
    <property type="match status" value="1"/>
</dbReference>
<dbReference type="InterPro" id="IPR024317">
    <property type="entry name" value="Dynein_heavy_chain_D4_dom"/>
</dbReference>
<dbReference type="GO" id="GO:0070286">
    <property type="term" value="P:axonemal dynein complex assembly"/>
    <property type="evidence" value="ECO:0007669"/>
    <property type="project" value="UniProtKB-ARBA"/>
</dbReference>
<evidence type="ECO:0000256" key="13">
    <source>
        <dbReference type="ARBA" id="ARBA00023175"/>
    </source>
</evidence>
<dbReference type="InterPro" id="IPR056759">
    <property type="entry name" value="DYH2-5-8_CC"/>
</dbReference>
<keyword evidence="15" id="KW-0966">Cell projection</keyword>
<dbReference type="Gene3D" id="1.20.920.20">
    <property type="match status" value="1"/>
</dbReference>
<dbReference type="InterPro" id="IPR003593">
    <property type="entry name" value="AAA+_ATPase"/>
</dbReference>
<keyword evidence="14" id="KW-0206">Cytoskeleton</keyword>
<dbReference type="Gene3D" id="1.10.8.1220">
    <property type="match status" value="1"/>
</dbReference>
<dbReference type="Pfam" id="PF12777">
    <property type="entry name" value="MT"/>
    <property type="match status" value="1"/>
</dbReference>
<dbReference type="Gene3D" id="1.20.1270.280">
    <property type="match status" value="1"/>
</dbReference>
<dbReference type="InterPro" id="IPR013594">
    <property type="entry name" value="Dynein_heavy_tail"/>
</dbReference>
<keyword evidence="22" id="KW-1185">Reference proteome</keyword>
<dbReference type="FunFam" id="3.10.490.20:FF:000008">
    <property type="entry name" value="dynein heavy chain 2, axonemal"/>
    <property type="match status" value="1"/>
</dbReference>
<evidence type="ECO:0000256" key="11">
    <source>
        <dbReference type="ARBA" id="ARBA00023054"/>
    </source>
</evidence>
<keyword evidence="12" id="KW-0969">Cilium</keyword>
<dbReference type="OrthoDB" id="10251809at2759"/>
<dbReference type="Gene3D" id="1.10.472.130">
    <property type="match status" value="1"/>
</dbReference>
<feature type="domain" description="AAA+ ATPase" evidence="20">
    <location>
        <begin position="2451"/>
        <end position="2609"/>
    </location>
</feature>
<keyword evidence="10" id="KW-0243">Dynein</keyword>
<dbReference type="Gene3D" id="1.20.58.1120">
    <property type="match status" value="1"/>
</dbReference>
<evidence type="ECO:0000256" key="5">
    <source>
        <dbReference type="ARBA" id="ARBA00022701"/>
    </source>
</evidence>
<evidence type="ECO:0000256" key="9">
    <source>
        <dbReference type="ARBA" id="ARBA00022846"/>
    </source>
</evidence>
<evidence type="ECO:0000256" key="17">
    <source>
        <dbReference type="ARBA" id="ARBA00063032"/>
    </source>
</evidence>
<dbReference type="GO" id="GO:0045505">
    <property type="term" value="F:dynein intermediate chain binding"/>
    <property type="evidence" value="ECO:0007669"/>
    <property type="project" value="InterPro"/>
</dbReference>
<dbReference type="GO" id="GO:0005874">
    <property type="term" value="C:microtubule"/>
    <property type="evidence" value="ECO:0007669"/>
    <property type="project" value="UniProtKB-KW"/>
</dbReference>
<dbReference type="Pfam" id="PF08385">
    <property type="entry name" value="DHC_N1"/>
    <property type="match status" value="1"/>
</dbReference>
<dbReference type="FunFam" id="3.40.50.300:FF:000049">
    <property type="entry name" value="Dynein, axonemal, heavy chain 5"/>
    <property type="match status" value="1"/>
</dbReference>
<dbReference type="InterPro" id="IPR043157">
    <property type="entry name" value="Dynein_AAA1S"/>
</dbReference>
<dbReference type="Gene3D" id="6.10.140.1060">
    <property type="match status" value="1"/>
</dbReference>
<evidence type="ECO:0000256" key="6">
    <source>
        <dbReference type="ARBA" id="ARBA00022737"/>
    </source>
</evidence>
<dbReference type="Proteomes" id="UP000717585">
    <property type="component" value="Unassembled WGS sequence"/>
</dbReference>
<evidence type="ECO:0000256" key="12">
    <source>
        <dbReference type="ARBA" id="ARBA00023069"/>
    </source>
</evidence>
<evidence type="ECO:0000256" key="7">
    <source>
        <dbReference type="ARBA" id="ARBA00022741"/>
    </source>
</evidence>
<comment type="function">
    <text evidence="16">Force generating protein of eukaryotic cilia and flagella. Produces force towards the minus ends of microtubules. Dynein has ATPase activity; the force-producing power stroke is thought to occur on release of ADP. Required for assembly of the I1 inner arm complex and its targeting to the appropriate axoneme location. Also required for phototaxis.</text>
</comment>
<dbReference type="Pfam" id="PF25007">
    <property type="entry name" value="DYH2-5-8_CC"/>
    <property type="match status" value="1"/>
</dbReference>
<evidence type="ECO:0000259" key="20">
    <source>
        <dbReference type="SMART" id="SM00382"/>
    </source>
</evidence>
<dbReference type="InterPro" id="IPR024743">
    <property type="entry name" value="Dynein_HC_stalk"/>
</dbReference>
<dbReference type="InterPro" id="IPR026983">
    <property type="entry name" value="DHC"/>
</dbReference>
<dbReference type="Pfam" id="PF08393">
    <property type="entry name" value="DHC_N2"/>
    <property type="match status" value="1"/>
</dbReference>
<feature type="domain" description="AAA+ ATPase" evidence="20">
    <location>
        <begin position="1837"/>
        <end position="1973"/>
    </location>
</feature>
<dbReference type="Gene3D" id="3.20.180.20">
    <property type="entry name" value="Dynein heavy chain, N-terminal domain 2"/>
    <property type="match status" value="1"/>
</dbReference>
<dbReference type="PANTHER" id="PTHR22878:SF68">
    <property type="entry name" value="DYNEIN HEAVY CHAIN 6, AXONEMAL-LIKE"/>
    <property type="match status" value="1"/>
</dbReference>
<dbReference type="Pfam" id="PF18198">
    <property type="entry name" value="AAA_lid_11"/>
    <property type="match status" value="1"/>
</dbReference>
<keyword evidence="4" id="KW-0963">Cytoplasm</keyword>
<dbReference type="InterPro" id="IPR027417">
    <property type="entry name" value="P-loop_NTPase"/>
</dbReference>
<evidence type="ECO:0000256" key="4">
    <source>
        <dbReference type="ARBA" id="ARBA00022490"/>
    </source>
</evidence>
<dbReference type="Pfam" id="PF17852">
    <property type="entry name" value="Dynein_AAA_lid"/>
    <property type="match status" value="1"/>
</dbReference>
<dbReference type="FunFam" id="1.20.920.20:FF:000001">
    <property type="entry name" value="dynein heavy chain 2, axonemal"/>
    <property type="match status" value="1"/>
</dbReference>
<dbReference type="InterPro" id="IPR042219">
    <property type="entry name" value="AAA_lid_11_sf"/>
</dbReference>
<keyword evidence="13" id="KW-0505">Motor protein</keyword>
<feature type="domain" description="AAA+ ATPase" evidence="20">
    <location>
        <begin position="2116"/>
        <end position="2273"/>
    </location>
</feature>
<dbReference type="GO" id="GO:0005524">
    <property type="term" value="F:ATP binding"/>
    <property type="evidence" value="ECO:0007669"/>
    <property type="project" value="UniProtKB-KW"/>
</dbReference>
<feature type="coiled-coil region" evidence="19">
    <location>
        <begin position="3264"/>
        <end position="3347"/>
    </location>
</feature>
<dbReference type="InterPro" id="IPR043160">
    <property type="entry name" value="Dynein_C_barrel"/>
</dbReference>
<dbReference type="Pfam" id="PF12780">
    <property type="entry name" value="AAA_8"/>
    <property type="match status" value="1"/>
</dbReference>
<dbReference type="GO" id="GO:0008569">
    <property type="term" value="F:minus-end-directed microtubule motor activity"/>
    <property type="evidence" value="ECO:0007669"/>
    <property type="project" value="InterPro"/>
</dbReference>
<dbReference type="FunFam" id="3.40.50.300:FF:000044">
    <property type="entry name" value="Dynein heavy chain 5, axonemal"/>
    <property type="match status" value="1"/>
</dbReference>
<evidence type="ECO:0000256" key="16">
    <source>
        <dbReference type="ARBA" id="ARBA00054075"/>
    </source>
</evidence>
<evidence type="ECO:0000313" key="21">
    <source>
        <dbReference type="EMBL" id="KAG9397278.1"/>
    </source>
</evidence>
<dbReference type="InterPro" id="IPR013602">
    <property type="entry name" value="Dynein_heavy_linker"/>
</dbReference>
<dbReference type="InterPro" id="IPR041589">
    <property type="entry name" value="DNAH3_AAA_lid_1"/>
</dbReference>
<dbReference type="Pfam" id="PF17857">
    <property type="entry name" value="AAA_lid_1"/>
    <property type="match status" value="1"/>
</dbReference>